<dbReference type="InterPro" id="IPR025067">
    <property type="entry name" value="DUF4079"/>
</dbReference>
<dbReference type="PATRIC" id="fig|1666911.3.peg.355"/>
<sequence>MDLPSFIWLWRIAAWSMGLSLTTYCLLAASGGFLYYARSHNPAPTQATTQPITQSGEAVAQGSPNALPNTPGLASAALNRPAWLRPTHYILGGILVLLVLLLLGIGVVGTLGEYGGLGHSVHLPAGLTVVALTLASAWCASRISPQRPWARKAHLTINGILLVAFITVTATGWSVVQKYL</sequence>
<name>A0A0P7ZVB7_9CYAN</name>
<evidence type="ECO:0008006" key="4">
    <source>
        <dbReference type="Google" id="ProtNLM"/>
    </source>
</evidence>
<protein>
    <recommendedName>
        <fullName evidence="4">DUF4079 domain-containing protein</fullName>
    </recommendedName>
</protein>
<feature type="transmembrane region" description="Helical" evidence="1">
    <location>
        <begin position="123"/>
        <end position="143"/>
    </location>
</feature>
<gene>
    <name evidence="2" type="ORF">HLUCCA11_15350</name>
</gene>
<accession>A0A0P7ZVB7</accession>
<keyword evidence="1" id="KW-0472">Membrane</keyword>
<dbReference type="Pfam" id="PF13301">
    <property type="entry name" value="DUF4079"/>
    <property type="match status" value="1"/>
</dbReference>
<evidence type="ECO:0000313" key="2">
    <source>
        <dbReference type="EMBL" id="KPQ34293.1"/>
    </source>
</evidence>
<feature type="transmembrane region" description="Helical" evidence="1">
    <location>
        <begin position="89"/>
        <end position="111"/>
    </location>
</feature>
<dbReference type="STRING" id="1666911.HLUCCA11_15350"/>
<feature type="transmembrane region" description="Helical" evidence="1">
    <location>
        <begin position="155"/>
        <end position="176"/>
    </location>
</feature>
<dbReference type="Proteomes" id="UP000050465">
    <property type="component" value="Unassembled WGS sequence"/>
</dbReference>
<dbReference type="EMBL" id="LJZR01000021">
    <property type="protein sequence ID" value="KPQ34293.1"/>
    <property type="molecule type" value="Genomic_DNA"/>
</dbReference>
<keyword evidence="1" id="KW-1133">Transmembrane helix</keyword>
<comment type="caution">
    <text evidence="2">The sequence shown here is derived from an EMBL/GenBank/DDBJ whole genome shotgun (WGS) entry which is preliminary data.</text>
</comment>
<reference evidence="2 3" key="1">
    <citation type="submission" date="2015-09" db="EMBL/GenBank/DDBJ databases">
        <title>Identification and resolution of microdiversity through metagenomic sequencing of parallel consortia.</title>
        <authorList>
            <person name="Nelson W.C."/>
            <person name="Romine M.F."/>
            <person name="Lindemann S.R."/>
        </authorList>
    </citation>
    <scope>NUCLEOTIDE SEQUENCE [LARGE SCALE GENOMIC DNA]</scope>
    <source>
        <strain evidence="2">Ana</strain>
    </source>
</reference>
<keyword evidence="1" id="KW-0812">Transmembrane</keyword>
<proteinExistence type="predicted"/>
<evidence type="ECO:0000256" key="1">
    <source>
        <dbReference type="SAM" id="Phobius"/>
    </source>
</evidence>
<feature type="transmembrane region" description="Helical" evidence="1">
    <location>
        <begin position="12"/>
        <end position="36"/>
    </location>
</feature>
<organism evidence="2 3">
    <name type="scientific">Phormidesmis priestleyi Ana</name>
    <dbReference type="NCBI Taxonomy" id="1666911"/>
    <lineage>
        <taxon>Bacteria</taxon>
        <taxon>Bacillati</taxon>
        <taxon>Cyanobacteriota</taxon>
        <taxon>Cyanophyceae</taxon>
        <taxon>Leptolyngbyales</taxon>
        <taxon>Leptolyngbyaceae</taxon>
        <taxon>Phormidesmis</taxon>
    </lineage>
</organism>
<evidence type="ECO:0000313" key="3">
    <source>
        <dbReference type="Proteomes" id="UP000050465"/>
    </source>
</evidence>
<dbReference type="AlphaFoldDB" id="A0A0P7ZVB7"/>